<organism evidence="2">
    <name type="scientific">viral metagenome</name>
    <dbReference type="NCBI Taxonomy" id="1070528"/>
    <lineage>
        <taxon>unclassified sequences</taxon>
        <taxon>metagenomes</taxon>
        <taxon>organismal metagenomes</taxon>
    </lineage>
</organism>
<name>A0A6C0AVD7_9ZZZZ</name>
<reference evidence="2" key="1">
    <citation type="journal article" date="2020" name="Nature">
        <title>Giant virus diversity and host interactions through global metagenomics.</title>
        <authorList>
            <person name="Schulz F."/>
            <person name="Roux S."/>
            <person name="Paez-Espino D."/>
            <person name="Jungbluth S."/>
            <person name="Walsh D.A."/>
            <person name="Denef V.J."/>
            <person name="McMahon K.D."/>
            <person name="Konstantinidis K.T."/>
            <person name="Eloe-Fadrosh E.A."/>
            <person name="Kyrpides N.C."/>
            <person name="Woyke T."/>
        </authorList>
    </citation>
    <scope>NUCLEOTIDE SEQUENCE</scope>
    <source>
        <strain evidence="2">GVMAG-S-ERX555961-36</strain>
    </source>
</reference>
<keyword evidence="1" id="KW-0812">Transmembrane</keyword>
<evidence type="ECO:0000256" key="1">
    <source>
        <dbReference type="SAM" id="Phobius"/>
    </source>
</evidence>
<keyword evidence="1" id="KW-1133">Transmembrane helix</keyword>
<accession>A0A6C0AVD7</accession>
<dbReference type="AlphaFoldDB" id="A0A6C0AVD7"/>
<sequence length="172" mass="19779">MKIEIIECTLVFLVPLLIACMINGFSKEKVRANMKVVYYKFFLLCIILFFASQVPIEMNDNSGLGVIIRILGDIFMALLVFEFFIVPSKDTHPDDVAIIHNSVLWLVCFIFLVTCCFKHYPEISDEEKGWNMHPIFGIFDIGKKLYNERAIPTNTSVPLPLCNIFSYVNKIE</sequence>
<proteinExistence type="predicted"/>
<feature type="transmembrane region" description="Helical" evidence="1">
    <location>
        <begin position="98"/>
        <end position="117"/>
    </location>
</feature>
<feature type="transmembrane region" description="Helical" evidence="1">
    <location>
        <begin position="5"/>
        <end position="25"/>
    </location>
</feature>
<dbReference type="PROSITE" id="PS51257">
    <property type="entry name" value="PROKAR_LIPOPROTEIN"/>
    <property type="match status" value="1"/>
</dbReference>
<evidence type="ECO:0000313" key="2">
    <source>
        <dbReference type="EMBL" id="QHS83718.1"/>
    </source>
</evidence>
<dbReference type="EMBL" id="MN738762">
    <property type="protein sequence ID" value="QHS83718.1"/>
    <property type="molecule type" value="Genomic_DNA"/>
</dbReference>
<feature type="transmembrane region" description="Helical" evidence="1">
    <location>
        <begin position="37"/>
        <end position="54"/>
    </location>
</feature>
<keyword evidence="1" id="KW-0472">Membrane</keyword>
<protein>
    <submittedName>
        <fullName evidence="2">Uncharacterized protein</fullName>
    </submittedName>
</protein>
<feature type="transmembrane region" description="Helical" evidence="1">
    <location>
        <begin position="66"/>
        <end position="86"/>
    </location>
</feature>